<dbReference type="EMBL" id="JAVDPY010000015">
    <property type="protein sequence ID" value="MDR6336666.1"/>
    <property type="molecule type" value="Genomic_DNA"/>
</dbReference>
<dbReference type="RefSeq" id="WP_281809959.1">
    <property type="nucleotide sequence ID" value="NZ_BSDO01000013.1"/>
</dbReference>
<evidence type="ECO:0000313" key="1">
    <source>
        <dbReference type="EMBL" id="GLI25290.1"/>
    </source>
</evidence>
<dbReference type="GeneID" id="95765739"/>
<reference evidence="2 4" key="2">
    <citation type="submission" date="2023-07" db="EMBL/GenBank/DDBJ databases">
        <title>Genomic Encyclopedia of Type Strains, Phase IV (KMG-IV): sequencing the most valuable type-strain genomes for metagenomic binning, comparative biology and taxonomic classification.</title>
        <authorList>
            <person name="Goeker M."/>
        </authorList>
    </citation>
    <scope>NUCLEOTIDE SEQUENCE [LARGE SCALE GENOMIC DNA]</scope>
    <source>
        <strain evidence="2 4">DSM 338</strain>
    </source>
</reference>
<protein>
    <submittedName>
        <fullName evidence="1">Uncharacterized protein</fullName>
    </submittedName>
</protein>
<dbReference type="Proteomes" id="UP001245370">
    <property type="component" value="Unassembled WGS sequence"/>
</dbReference>
<proteinExistence type="predicted"/>
<dbReference type="AlphaFoldDB" id="A0A9W6FME1"/>
<sequence>MPKTTIQTDAPLPDDPPKMVQAIDRLNSLGIMFERKTLYQLKIDQWNFYPGRGTIVRDGGLPEQDRGLEALLSRLFPSQSVGAGSKNRAQPKCAI</sequence>
<dbReference type="EMBL" id="BSDO01000013">
    <property type="protein sequence ID" value="GLI25290.1"/>
    <property type="molecule type" value="Genomic_DNA"/>
</dbReference>
<name>A0A9W6FME1_XANFL</name>
<comment type="caution">
    <text evidence="1">The sequence shown here is derived from an EMBL/GenBank/DDBJ whole genome shotgun (WGS) entry which is preliminary data.</text>
</comment>
<evidence type="ECO:0000313" key="3">
    <source>
        <dbReference type="Proteomes" id="UP001144397"/>
    </source>
</evidence>
<dbReference type="Proteomes" id="UP001144397">
    <property type="component" value="Unassembled WGS sequence"/>
</dbReference>
<organism evidence="1 3">
    <name type="scientific">Xanthobacter flavus</name>
    <dbReference type="NCBI Taxonomy" id="281"/>
    <lineage>
        <taxon>Bacteria</taxon>
        <taxon>Pseudomonadati</taxon>
        <taxon>Pseudomonadota</taxon>
        <taxon>Alphaproteobacteria</taxon>
        <taxon>Hyphomicrobiales</taxon>
        <taxon>Xanthobacteraceae</taxon>
        <taxon>Xanthobacter</taxon>
    </lineage>
</organism>
<keyword evidence="4" id="KW-1185">Reference proteome</keyword>
<evidence type="ECO:0000313" key="4">
    <source>
        <dbReference type="Proteomes" id="UP001245370"/>
    </source>
</evidence>
<reference evidence="1" key="1">
    <citation type="submission" date="2022-12" db="EMBL/GenBank/DDBJ databases">
        <title>Reference genome sequencing for broad-spectrum identification of bacterial and archaeal isolates by mass spectrometry.</title>
        <authorList>
            <person name="Sekiguchi Y."/>
            <person name="Tourlousse D.M."/>
        </authorList>
    </citation>
    <scope>NUCLEOTIDE SEQUENCE</scope>
    <source>
        <strain evidence="1">301</strain>
    </source>
</reference>
<evidence type="ECO:0000313" key="2">
    <source>
        <dbReference type="EMBL" id="MDR6336666.1"/>
    </source>
</evidence>
<gene>
    <name evidence="2" type="ORF">GGQ86_005169</name>
    <name evidence="1" type="ORF">XFLAVUS301_49640</name>
</gene>
<accession>A0A9W6FME1</accession>